<dbReference type="InterPro" id="IPR050553">
    <property type="entry name" value="Thioredoxin_ResA/DsbE_sf"/>
</dbReference>
<dbReference type="InterPro" id="IPR013740">
    <property type="entry name" value="Redoxin"/>
</dbReference>
<dbReference type="SUPFAM" id="SSF52833">
    <property type="entry name" value="Thioredoxin-like"/>
    <property type="match status" value="1"/>
</dbReference>
<dbReference type="PANTHER" id="PTHR42852">
    <property type="entry name" value="THIOL:DISULFIDE INTERCHANGE PROTEIN DSBE"/>
    <property type="match status" value="1"/>
</dbReference>
<sequence length="382" mass="41312">MRLLTARVPRLFSAVCLVALCTPAQAQFNPNPTLAIGDAAPAFTPQAWVRGQPLSGFRKGRVHVVDFWATWCGGCVMSFPRISGIAEQYRDRVTFVSVDSYEGLGENKGKDPVALVKAFLATPSGKKLTLDVAVDGPGNPLFQAWIKPLRRGGFPTTFIVDQEGRIAWIDVNLDHLTWALDQVLAGTWDSAKARDVMQGRDAAEDAMIASFKVQGPAHDKALREMLARAEAFEAQFPDRKDAVAFYKFMALLELDPGRLPGILEQMASDPLSRYLNLHDAAAMSLRRDDLPRAAYTAIVKVLERCLHNPDMAPNTGGSPSALLGEIASAHQKAGDTGKALVTLRRAVQAANAEQAPKATLEGLQKRLAQVEPSASGKAPAHP</sequence>
<proteinExistence type="predicted"/>
<evidence type="ECO:0000313" key="3">
    <source>
        <dbReference type="EMBL" id="BDU78191.1"/>
    </source>
</evidence>
<feature type="chain" id="PRO_5041226145" description="Thioredoxin domain-containing protein" evidence="1">
    <location>
        <begin position="27"/>
        <end position="382"/>
    </location>
</feature>
<dbReference type="CDD" id="cd02966">
    <property type="entry name" value="TlpA_like_family"/>
    <property type="match status" value="1"/>
</dbReference>
<dbReference type="InterPro" id="IPR013766">
    <property type="entry name" value="Thioredoxin_domain"/>
</dbReference>
<name>A0AA48GS02_9BACT</name>
<evidence type="ECO:0000256" key="1">
    <source>
        <dbReference type="SAM" id="SignalP"/>
    </source>
</evidence>
<protein>
    <recommendedName>
        <fullName evidence="2">Thioredoxin domain-containing protein</fullName>
    </recommendedName>
</protein>
<dbReference type="Pfam" id="PF08534">
    <property type="entry name" value="Redoxin"/>
    <property type="match status" value="1"/>
</dbReference>
<dbReference type="PROSITE" id="PS51352">
    <property type="entry name" value="THIOREDOXIN_2"/>
    <property type="match status" value="1"/>
</dbReference>
<dbReference type="Proteomes" id="UP001228113">
    <property type="component" value="Chromosome"/>
</dbReference>
<dbReference type="KEGG" id="msea:METESE_31490"/>
<evidence type="ECO:0000313" key="4">
    <source>
        <dbReference type="Proteomes" id="UP001228113"/>
    </source>
</evidence>
<dbReference type="GO" id="GO:0016491">
    <property type="term" value="F:oxidoreductase activity"/>
    <property type="evidence" value="ECO:0007669"/>
    <property type="project" value="InterPro"/>
</dbReference>
<dbReference type="InterPro" id="IPR036249">
    <property type="entry name" value="Thioredoxin-like_sf"/>
</dbReference>
<dbReference type="EMBL" id="AP027081">
    <property type="protein sequence ID" value="BDU78191.1"/>
    <property type="molecule type" value="Genomic_DNA"/>
</dbReference>
<keyword evidence="4" id="KW-1185">Reference proteome</keyword>
<dbReference type="PANTHER" id="PTHR42852:SF17">
    <property type="entry name" value="THIOREDOXIN-LIKE PROTEIN HI_1115"/>
    <property type="match status" value="1"/>
</dbReference>
<organism evidence="3 4">
    <name type="scientific">Mesoterricola sediminis</name>
    <dbReference type="NCBI Taxonomy" id="2927980"/>
    <lineage>
        <taxon>Bacteria</taxon>
        <taxon>Pseudomonadati</taxon>
        <taxon>Acidobacteriota</taxon>
        <taxon>Holophagae</taxon>
        <taxon>Holophagales</taxon>
        <taxon>Holophagaceae</taxon>
        <taxon>Mesoterricola</taxon>
    </lineage>
</organism>
<gene>
    <name evidence="3" type="ORF">METESE_31490</name>
</gene>
<evidence type="ECO:0000259" key="2">
    <source>
        <dbReference type="PROSITE" id="PS51352"/>
    </source>
</evidence>
<reference evidence="3" key="1">
    <citation type="journal article" date="2023" name="Int. J. Syst. Evol. Microbiol.">
        <title>Mesoterricola silvestris gen. nov., sp. nov., Mesoterricola sediminis sp. nov., Geothrix oryzae sp. nov., Geothrix edaphica sp. nov., Geothrix rubra sp. nov., and Geothrix limicola sp. nov., six novel members of Acidobacteriota isolated from soils.</title>
        <authorList>
            <person name="Itoh H."/>
            <person name="Sugisawa Y."/>
            <person name="Mise K."/>
            <person name="Xu Z."/>
            <person name="Kuniyasu M."/>
            <person name="Ushijima N."/>
            <person name="Kawano K."/>
            <person name="Kobayashi E."/>
            <person name="Shiratori Y."/>
            <person name="Masuda Y."/>
            <person name="Senoo K."/>
        </authorList>
    </citation>
    <scope>NUCLEOTIDE SEQUENCE</scope>
    <source>
        <strain evidence="3">W786</strain>
    </source>
</reference>
<keyword evidence="1" id="KW-0732">Signal</keyword>
<accession>A0AA48GS02</accession>
<dbReference type="Gene3D" id="3.40.30.10">
    <property type="entry name" value="Glutaredoxin"/>
    <property type="match status" value="1"/>
</dbReference>
<feature type="signal peptide" evidence="1">
    <location>
        <begin position="1"/>
        <end position="26"/>
    </location>
</feature>
<feature type="domain" description="Thioredoxin" evidence="2">
    <location>
        <begin position="34"/>
        <end position="193"/>
    </location>
</feature>
<dbReference type="AlphaFoldDB" id="A0AA48GS02"/>